<evidence type="ECO:0000313" key="2">
    <source>
        <dbReference type="Proteomes" id="UP001516400"/>
    </source>
</evidence>
<dbReference type="Proteomes" id="UP001516400">
    <property type="component" value="Unassembled WGS sequence"/>
</dbReference>
<sequence length="118" mass="12908">MNGILTSLAIPAVEVNGNIITNSQVIANIIAINLKDKTSNNPNAASHEPDCCNLPNQNTVRYGRDAINQSFSKFEFDNALRTCKNTAAGPDDIPLFSKVSFDNSKQKTTRNIQQNLDN</sequence>
<organism evidence="1 2">
    <name type="scientific">Cryptolaemus montrouzieri</name>
    <dbReference type="NCBI Taxonomy" id="559131"/>
    <lineage>
        <taxon>Eukaryota</taxon>
        <taxon>Metazoa</taxon>
        <taxon>Ecdysozoa</taxon>
        <taxon>Arthropoda</taxon>
        <taxon>Hexapoda</taxon>
        <taxon>Insecta</taxon>
        <taxon>Pterygota</taxon>
        <taxon>Neoptera</taxon>
        <taxon>Endopterygota</taxon>
        <taxon>Coleoptera</taxon>
        <taxon>Polyphaga</taxon>
        <taxon>Cucujiformia</taxon>
        <taxon>Coccinelloidea</taxon>
        <taxon>Coccinellidae</taxon>
        <taxon>Scymninae</taxon>
        <taxon>Scymnini</taxon>
        <taxon>Cryptolaemus</taxon>
    </lineage>
</organism>
<gene>
    <name evidence="1" type="ORF">HHI36_024342</name>
</gene>
<comment type="caution">
    <text evidence="1">The sequence shown here is derived from an EMBL/GenBank/DDBJ whole genome shotgun (WGS) entry which is preliminary data.</text>
</comment>
<protein>
    <submittedName>
        <fullName evidence="1">Uncharacterized protein</fullName>
    </submittedName>
</protein>
<reference evidence="1 2" key="1">
    <citation type="journal article" date="2021" name="BMC Biol.">
        <title>Horizontally acquired antibacterial genes associated with adaptive radiation of ladybird beetles.</title>
        <authorList>
            <person name="Li H.S."/>
            <person name="Tang X.F."/>
            <person name="Huang Y.H."/>
            <person name="Xu Z.Y."/>
            <person name="Chen M.L."/>
            <person name="Du X.Y."/>
            <person name="Qiu B.Y."/>
            <person name="Chen P.T."/>
            <person name="Zhang W."/>
            <person name="Slipinski A."/>
            <person name="Escalona H.E."/>
            <person name="Waterhouse R.M."/>
            <person name="Zwick A."/>
            <person name="Pang H."/>
        </authorList>
    </citation>
    <scope>NUCLEOTIDE SEQUENCE [LARGE SCALE GENOMIC DNA]</scope>
    <source>
        <strain evidence="1">SYSU2018</strain>
    </source>
</reference>
<dbReference type="EMBL" id="JABFTP020000178">
    <property type="protein sequence ID" value="KAL3285462.1"/>
    <property type="molecule type" value="Genomic_DNA"/>
</dbReference>
<proteinExistence type="predicted"/>
<name>A0ABD2P414_9CUCU</name>
<keyword evidence="2" id="KW-1185">Reference proteome</keyword>
<dbReference type="AlphaFoldDB" id="A0ABD2P414"/>
<accession>A0ABD2P414</accession>
<evidence type="ECO:0000313" key="1">
    <source>
        <dbReference type="EMBL" id="KAL3285462.1"/>
    </source>
</evidence>